<dbReference type="CDD" id="cd02869">
    <property type="entry name" value="PseudoU_synth_RluA_like"/>
    <property type="match status" value="1"/>
</dbReference>
<comment type="catalytic activity">
    <reaction evidence="1 3">
        <text>a uridine in RNA = a pseudouridine in RNA</text>
        <dbReference type="Rhea" id="RHEA:48348"/>
        <dbReference type="Rhea" id="RHEA-COMP:12068"/>
        <dbReference type="Rhea" id="RHEA-COMP:12069"/>
        <dbReference type="ChEBI" id="CHEBI:65314"/>
        <dbReference type="ChEBI" id="CHEBI:65315"/>
    </reaction>
</comment>
<evidence type="ECO:0000256" key="3">
    <source>
        <dbReference type="RuleBase" id="RU362028"/>
    </source>
</evidence>
<evidence type="ECO:0000259" key="4">
    <source>
        <dbReference type="Pfam" id="PF00849"/>
    </source>
</evidence>
<dbReference type="Pfam" id="PF00849">
    <property type="entry name" value="PseudoU_synth_2"/>
    <property type="match status" value="1"/>
</dbReference>
<evidence type="ECO:0000313" key="6">
    <source>
        <dbReference type="Proteomes" id="UP001235343"/>
    </source>
</evidence>
<dbReference type="GO" id="GO:0016853">
    <property type="term" value="F:isomerase activity"/>
    <property type="evidence" value="ECO:0007669"/>
    <property type="project" value="UniProtKB-KW"/>
</dbReference>
<dbReference type="Gene3D" id="3.30.2350.10">
    <property type="entry name" value="Pseudouridine synthase"/>
    <property type="match status" value="1"/>
</dbReference>
<name>A0ABT7LAP5_9BACI</name>
<dbReference type="EC" id="5.4.99.-" evidence="3"/>
<accession>A0ABT7LAP5</accession>
<organism evidence="5 6">
    <name type="scientific">Aquibacillus rhizosphaerae</name>
    <dbReference type="NCBI Taxonomy" id="3051431"/>
    <lineage>
        <taxon>Bacteria</taxon>
        <taxon>Bacillati</taxon>
        <taxon>Bacillota</taxon>
        <taxon>Bacilli</taxon>
        <taxon>Bacillales</taxon>
        <taxon>Bacillaceae</taxon>
        <taxon>Aquibacillus</taxon>
    </lineage>
</organism>
<dbReference type="PROSITE" id="PS01129">
    <property type="entry name" value="PSI_RLU"/>
    <property type="match status" value="1"/>
</dbReference>
<dbReference type="InterPro" id="IPR020103">
    <property type="entry name" value="PsdUridine_synth_cat_dom_sf"/>
</dbReference>
<comment type="caution">
    <text evidence="5">The sequence shown here is derived from an EMBL/GenBank/DDBJ whole genome shotgun (WGS) entry which is preliminary data.</text>
</comment>
<dbReference type="InterPro" id="IPR050188">
    <property type="entry name" value="RluA_PseudoU_synthase"/>
</dbReference>
<dbReference type="InterPro" id="IPR006145">
    <property type="entry name" value="PsdUridine_synth_RsuA/RluA"/>
</dbReference>
<evidence type="ECO:0000256" key="1">
    <source>
        <dbReference type="ARBA" id="ARBA00000073"/>
    </source>
</evidence>
<feature type="domain" description="Pseudouridine synthase RsuA/RluA-like" evidence="4">
    <location>
        <begin position="75"/>
        <end position="225"/>
    </location>
</feature>
<dbReference type="EMBL" id="JASTZU010000063">
    <property type="protein sequence ID" value="MDL4842938.1"/>
    <property type="molecule type" value="Genomic_DNA"/>
</dbReference>
<dbReference type="NCBIfam" id="TIGR00005">
    <property type="entry name" value="rluA_subfam"/>
    <property type="match status" value="1"/>
</dbReference>
<gene>
    <name evidence="5" type="ORF">QQS35_21095</name>
</gene>
<proteinExistence type="inferred from homology"/>
<evidence type="ECO:0000313" key="5">
    <source>
        <dbReference type="EMBL" id="MDL4842938.1"/>
    </source>
</evidence>
<dbReference type="RefSeq" id="WP_285934565.1">
    <property type="nucleotide sequence ID" value="NZ_JASTZU010000063.1"/>
</dbReference>
<keyword evidence="3 5" id="KW-0413">Isomerase</keyword>
<reference evidence="5 6" key="1">
    <citation type="submission" date="2023-06" db="EMBL/GenBank/DDBJ databases">
        <title>Aquibacillus rhizosphaerae LR5S19.</title>
        <authorList>
            <person name="Sun J.-Q."/>
        </authorList>
    </citation>
    <scope>NUCLEOTIDE SEQUENCE [LARGE SCALE GENOMIC DNA]</scope>
    <source>
        <strain evidence="5 6">LR5S19</strain>
    </source>
</reference>
<dbReference type="SUPFAM" id="SSF55120">
    <property type="entry name" value="Pseudouridine synthase"/>
    <property type="match status" value="1"/>
</dbReference>
<protein>
    <recommendedName>
        <fullName evidence="3">Pseudouridine synthase</fullName>
        <ecNumber evidence="3">5.4.99.-</ecNumber>
    </recommendedName>
</protein>
<dbReference type="InterPro" id="IPR006224">
    <property type="entry name" value="PsdUridine_synth_RluA-like_CS"/>
</dbReference>
<dbReference type="InterPro" id="IPR006225">
    <property type="entry name" value="PsdUridine_synth_RluC/D"/>
</dbReference>
<evidence type="ECO:0000256" key="2">
    <source>
        <dbReference type="ARBA" id="ARBA00010876"/>
    </source>
</evidence>
<comment type="function">
    <text evidence="3">Responsible for synthesis of pseudouridine from uracil.</text>
</comment>
<keyword evidence="6" id="KW-1185">Reference proteome</keyword>
<sequence length="281" mass="31398">MLLREYLSQVGGFSRRIIKVVKFQGGSLLVNGEIATVRRMLKVGDEVDVIFPVETRGAFMKPENMTLDIIYEDQDVMVINKPAGIATIPSLHHPSGTIANGILGYYEAKQIAYTVHIVTRLDRDTSGLLLIAKHRFSHSLLSSDQKQGKVNRRYFAIIEGGMSQVSGVIDAPIARHPDSIIERVVADDGQRAVTHYHVEKESESHSLLDVKLETGRTHQIRVHFSYLGFPLAGDDLYGGSKAHINRQALHCRSLTFTHPISRKELFFSSPIPEDMSNIINK</sequence>
<dbReference type="PANTHER" id="PTHR21600:SF35">
    <property type="entry name" value="PSEUDOURIDINE SYNTHASE"/>
    <property type="match status" value="1"/>
</dbReference>
<dbReference type="Proteomes" id="UP001235343">
    <property type="component" value="Unassembled WGS sequence"/>
</dbReference>
<dbReference type="PANTHER" id="PTHR21600">
    <property type="entry name" value="MITOCHONDRIAL RNA PSEUDOURIDINE SYNTHASE"/>
    <property type="match status" value="1"/>
</dbReference>
<comment type="similarity">
    <text evidence="2 3">Belongs to the pseudouridine synthase RluA family.</text>
</comment>